<name>A0A8S9TYC0_PHYIN</name>
<feature type="active site" description="Proton acceptor" evidence="2">
    <location>
        <position position="75"/>
    </location>
</feature>
<sequence length="476" mass="53264">MKQLLAVYHSLWNVSMPLVSWYVRRKDLQRLVPRAVTDERFGHSEPPVHWYTGQELANYKDNCITVWIHGASVGECLSALPLVKLALSDKLDQALASSTGREKNKVRVVLSTTTTAAHQVVTHRLKDHENAVCVLAPLDHQQCVQRFYDAWQPDVGIWIESEIWPTLITEAARRGIRIGLLNGRMSPQSFRFWRLPGLNEFSKSIVGLFSLVLCQDEQNRKRFEHLGAQNAHSALNLKFASPRVISNDTEVSALRRVIGSRPAWVAASTHDGEEVMMVQVHEELLKRLQHDQHEKKVLTIIIPRHPIRTLIIVKQIHRQFPGLIVGLRSRDGLPTDATDIFIVDAMGETNLFYDTVSTAVIGGSFVKRGGHNPIEPLRAGCHVFIGPHMENFEGVLQQLSFHSPASDALRSINGPKELVAALESRLQESSCDTPTLGPAAGPASHRTQLTRVMADLAISTISMHEQRLINWLSSAK</sequence>
<comment type="caution">
    <text evidence="5">The sequence shown here is derived from an EMBL/GenBank/DDBJ whole genome shotgun (WGS) entry which is preliminary data.</text>
</comment>
<dbReference type="Pfam" id="PF04413">
    <property type="entry name" value="Glycos_transf_N"/>
    <property type="match status" value="1"/>
</dbReference>
<dbReference type="GO" id="GO:0016740">
    <property type="term" value="F:transferase activity"/>
    <property type="evidence" value="ECO:0007669"/>
    <property type="project" value="UniProtKB-KW"/>
</dbReference>
<dbReference type="PANTHER" id="PTHR42755:SF1">
    <property type="entry name" value="3-DEOXY-D-MANNO-OCTULOSONIC ACID TRANSFERASE, MITOCHONDRIAL-RELATED"/>
    <property type="match status" value="1"/>
</dbReference>
<dbReference type="Gene3D" id="3.40.50.11720">
    <property type="entry name" value="3-Deoxy-D-manno-octulosonic-acid transferase, N-terminal domain"/>
    <property type="match status" value="1"/>
</dbReference>
<evidence type="ECO:0000259" key="4">
    <source>
        <dbReference type="Pfam" id="PF04413"/>
    </source>
</evidence>
<dbReference type="InterPro" id="IPR038107">
    <property type="entry name" value="Glycos_transf_N_sf"/>
</dbReference>
<feature type="domain" description="3-deoxy-D-manno-octulosonic-acid transferase N-terminal" evidence="4">
    <location>
        <begin position="39"/>
        <end position="240"/>
    </location>
</feature>
<keyword evidence="1 5" id="KW-0808">Transferase</keyword>
<evidence type="ECO:0000313" key="6">
    <source>
        <dbReference type="Proteomes" id="UP000704712"/>
    </source>
</evidence>
<evidence type="ECO:0000256" key="1">
    <source>
        <dbReference type="ARBA" id="ARBA00022679"/>
    </source>
</evidence>
<dbReference type="Proteomes" id="UP000704712">
    <property type="component" value="Unassembled WGS sequence"/>
</dbReference>
<protein>
    <submittedName>
        <fullName evidence="5">3-Deoxy-D-manno-octulosonic-acid transferase (Kdotransferase)</fullName>
    </submittedName>
</protein>
<dbReference type="Gene3D" id="3.40.50.2000">
    <property type="entry name" value="Glycogen Phosphorylase B"/>
    <property type="match status" value="1"/>
</dbReference>
<dbReference type="GO" id="GO:0005886">
    <property type="term" value="C:plasma membrane"/>
    <property type="evidence" value="ECO:0007669"/>
    <property type="project" value="TreeGrafter"/>
</dbReference>
<feature type="site" description="Transition state stabilizer" evidence="3">
    <location>
        <position position="238"/>
    </location>
</feature>
<dbReference type="EMBL" id="JAACNO010002359">
    <property type="protein sequence ID" value="KAF4133741.1"/>
    <property type="molecule type" value="Genomic_DNA"/>
</dbReference>
<proteinExistence type="predicted"/>
<accession>A0A8S9TYC0</accession>
<dbReference type="GO" id="GO:0009245">
    <property type="term" value="P:lipid A biosynthetic process"/>
    <property type="evidence" value="ECO:0007669"/>
    <property type="project" value="TreeGrafter"/>
</dbReference>
<evidence type="ECO:0000256" key="3">
    <source>
        <dbReference type="PIRSR" id="PIRSR639901-2"/>
    </source>
</evidence>
<dbReference type="AlphaFoldDB" id="A0A8S9TYC0"/>
<feature type="site" description="Transition state stabilizer" evidence="3">
    <location>
        <position position="160"/>
    </location>
</feature>
<organism evidence="5 6">
    <name type="scientific">Phytophthora infestans</name>
    <name type="common">Potato late blight agent</name>
    <name type="synonym">Botrytis infestans</name>
    <dbReference type="NCBI Taxonomy" id="4787"/>
    <lineage>
        <taxon>Eukaryota</taxon>
        <taxon>Sar</taxon>
        <taxon>Stramenopiles</taxon>
        <taxon>Oomycota</taxon>
        <taxon>Peronosporomycetes</taxon>
        <taxon>Peronosporales</taxon>
        <taxon>Peronosporaceae</taxon>
        <taxon>Phytophthora</taxon>
    </lineage>
</organism>
<dbReference type="InterPro" id="IPR007507">
    <property type="entry name" value="Glycos_transf_N"/>
</dbReference>
<evidence type="ECO:0000256" key="2">
    <source>
        <dbReference type="PIRSR" id="PIRSR639901-1"/>
    </source>
</evidence>
<dbReference type="PANTHER" id="PTHR42755">
    <property type="entry name" value="3-DEOXY-MANNO-OCTULOSONATE CYTIDYLYLTRANSFERASE"/>
    <property type="match status" value="1"/>
</dbReference>
<reference evidence="5" key="1">
    <citation type="submission" date="2020-03" db="EMBL/GenBank/DDBJ databases">
        <title>Hybrid Assembly of Korean Phytophthora infestans isolates.</title>
        <authorList>
            <person name="Prokchorchik M."/>
            <person name="Lee Y."/>
            <person name="Seo J."/>
            <person name="Cho J.-H."/>
            <person name="Park Y.-E."/>
            <person name="Jang D.-C."/>
            <person name="Im J.-S."/>
            <person name="Choi J.-G."/>
            <person name="Park H.-J."/>
            <person name="Lee G.-B."/>
            <person name="Lee Y.-G."/>
            <person name="Hong S.-Y."/>
            <person name="Cho K."/>
            <person name="Sohn K.H."/>
        </authorList>
    </citation>
    <scope>NUCLEOTIDE SEQUENCE</scope>
    <source>
        <strain evidence="5">KR_2_A2</strain>
    </source>
</reference>
<dbReference type="InterPro" id="IPR039901">
    <property type="entry name" value="Kdotransferase"/>
</dbReference>
<gene>
    <name evidence="5" type="ORF">GN958_ATG17078</name>
</gene>
<evidence type="ECO:0000313" key="5">
    <source>
        <dbReference type="EMBL" id="KAF4133741.1"/>
    </source>
</evidence>